<keyword evidence="5 6" id="KW-0143">Chaperone</keyword>
<feature type="binding site" evidence="6 7">
    <location>
        <position position="13"/>
    </location>
    <ligand>
        <name>Zn(2+)</name>
        <dbReference type="ChEBI" id="CHEBI:29105"/>
    </ligand>
</feature>
<dbReference type="GO" id="GO:0046983">
    <property type="term" value="F:protein dimerization activity"/>
    <property type="evidence" value="ECO:0007669"/>
    <property type="project" value="UniProtKB-UniRule"/>
</dbReference>
<dbReference type="AlphaFoldDB" id="A0A7V1PVD2"/>
<comment type="similarity">
    <text evidence="6 7">Belongs to the ClpX chaperone family.</text>
</comment>
<dbReference type="Gene3D" id="3.40.50.300">
    <property type="entry name" value="P-loop containing nucleotide triphosphate hydrolases"/>
    <property type="match status" value="1"/>
</dbReference>
<dbReference type="SUPFAM" id="SSF57716">
    <property type="entry name" value="Glucocorticoid receptor-like (DNA-binding domain)"/>
    <property type="match status" value="1"/>
</dbReference>
<dbReference type="InterPro" id="IPR050052">
    <property type="entry name" value="ATP-dep_Clp_protease_ClpX"/>
</dbReference>
<dbReference type="InterPro" id="IPR004487">
    <property type="entry name" value="Clp_protease_ATP-bd_su_ClpX"/>
</dbReference>
<keyword evidence="1 6" id="KW-0479">Metal-binding</keyword>
<dbReference type="GO" id="GO:0051301">
    <property type="term" value="P:cell division"/>
    <property type="evidence" value="ECO:0007669"/>
    <property type="project" value="TreeGrafter"/>
</dbReference>
<reference evidence="9" key="1">
    <citation type="journal article" date="2020" name="mSystems">
        <title>Genome- and Community-Level Interaction Insights into Carbon Utilization and Element Cycling Functions of Hydrothermarchaeota in Hydrothermal Sediment.</title>
        <authorList>
            <person name="Zhou Z."/>
            <person name="Liu Y."/>
            <person name="Xu W."/>
            <person name="Pan J."/>
            <person name="Luo Z.H."/>
            <person name="Li M."/>
        </authorList>
    </citation>
    <scope>NUCLEOTIDE SEQUENCE [LARGE SCALE GENOMIC DNA]</scope>
    <source>
        <strain evidence="9">HyVt-456</strain>
    </source>
</reference>
<dbReference type="GO" id="GO:0140662">
    <property type="term" value="F:ATP-dependent protein folding chaperone"/>
    <property type="evidence" value="ECO:0007669"/>
    <property type="project" value="InterPro"/>
</dbReference>
<evidence type="ECO:0000256" key="5">
    <source>
        <dbReference type="ARBA" id="ARBA00023186"/>
    </source>
</evidence>
<keyword evidence="9" id="KW-0378">Hydrolase</keyword>
<dbReference type="NCBIfam" id="TIGR00382">
    <property type="entry name" value="clpX"/>
    <property type="match status" value="1"/>
</dbReference>
<evidence type="ECO:0000256" key="2">
    <source>
        <dbReference type="ARBA" id="ARBA00022741"/>
    </source>
</evidence>
<dbReference type="NCBIfam" id="NF003745">
    <property type="entry name" value="PRK05342.1"/>
    <property type="match status" value="1"/>
</dbReference>
<comment type="caution">
    <text evidence="9">The sequence shown here is derived from an EMBL/GenBank/DDBJ whole genome shotgun (WGS) entry which is preliminary data.</text>
</comment>
<keyword evidence="4 6" id="KW-0067">ATP-binding</keyword>
<name>A0A7V1PVD2_CALAY</name>
<dbReference type="HAMAP" id="MF_00175">
    <property type="entry name" value="ClpX"/>
    <property type="match status" value="1"/>
</dbReference>
<dbReference type="Gene3D" id="6.20.220.10">
    <property type="entry name" value="ClpX chaperone, C4-type zinc finger domain"/>
    <property type="match status" value="1"/>
</dbReference>
<dbReference type="PANTHER" id="PTHR48102">
    <property type="entry name" value="ATP-DEPENDENT CLP PROTEASE ATP-BINDING SUBUNIT CLPX-LIKE, MITOCHONDRIAL-RELATED"/>
    <property type="match status" value="1"/>
</dbReference>
<evidence type="ECO:0000256" key="6">
    <source>
        <dbReference type="HAMAP-Rule" id="MF_00175"/>
    </source>
</evidence>
<protein>
    <recommendedName>
        <fullName evidence="6">ATP-dependent Clp protease ATP-binding subunit ClpX</fullName>
    </recommendedName>
</protein>
<dbReference type="InterPro" id="IPR059188">
    <property type="entry name" value="Znf_CLPX-like"/>
</dbReference>
<dbReference type="InterPro" id="IPR038366">
    <property type="entry name" value="Znf_CppX_C4_sf"/>
</dbReference>
<keyword evidence="9" id="KW-0645">Protease</keyword>
<dbReference type="PROSITE" id="PS51902">
    <property type="entry name" value="CLPX_ZB"/>
    <property type="match status" value="1"/>
</dbReference>
<keyword evidence="3 6" id="KW-0862">Zinc</keyword>
<dbReference type="SMART" id="SM00994">
    <property type="entry name" value="zf-C4_ClpX"/>
    <property type="match status" value="1"/>
</dbReference>
<feature type="binding site" evidence="6 7">
    <location>
        <position position="35"/>
    </location>
    <ligand>
        <name>Zn(2+)</name>
        <dbReference type="ChEBI" id="CHEBI:29105"/>
    </ligand>
</feature>
<dbReference type="GO" id="GO:0005524">
    <property type="term" value="F:ATP binding"/>
    <property type="evidence" value="ECO:0007669"/>
    <property type="project" value="UniProtKB-UniRule"/>
</dbReference>
<accession>A0A7V1PVD2</accession>
<dbReference type="GO" id="GO:0051603">
    <property type="term" value="P:proteolysis involved in protein catabolic process"/>
    <property type="evidence" value="ECO:0007669"/>
    <property type="project" value="TreeGrafter"/>
</dbReference>
<dbReference type="Proteomes" id="UP000886005">
    <property type="component" value="Unassembled WGS sequence"/>
</dbReference>
<dbReference type="InterPro" id="IPR019489">
    <property type="entry name" value="Clp_ATPase_C"/>
</dbReference>
<organism evidence="9">
    <name type="scientific">Caldithrix abyssi</name>
    <dbReference type="NCBI Taxonomy" id="187145"/>
    <lineage>
        <taxon>Bacteria</taxon>
        <taxon>Pseudomonadati</taxon>
        <taxon>Calditrichota</taxon>
        <taxon>Calditrichia</taxon>
        <taxon>Calditrichales</taxon>
        <taxon>Calditrichaceae</taxon>
        <taxon>Caldithrix</taxon>
    </lineage>
</organism>
<evidence type="ECO:0000256" key="1">
    <source>
        <dbReference type="ARBA" id="ARBA00022723"/>
    </source>
</evidence>
<dbReference type="CDD" id="cd19497">
    <property type="entry name" value="RecA-like_ClpX"/>
    <property type="match status" value="1"/>
</dbReference>
<dbReference type="Gene3D" id="1.10.8.60">
    <property type="match status" value="1"/>
</dbReference>
<dbReference type="GO" id="GO:0008233">
    <property type="term" value="F:peptidase activity"/>
    <property type="evidence" value="ECO:0007669"/>
    <property type="project" value="UniProtKB-KW"/>
</dbReference>
<dbReference type="InterPro" id="IPR010603">
    <property type="entry name" value="Znf_CppX_C4"/>
</dbReference>
<sequence>MSRKNVRMPVYRCSFCGRSSDEVESLISGPDVHICNECVRSASDIIERHQKELNVAPDSLYPPAEIKARLDEHVIGQDYAKRILSVAVYNHYKRINQKELGDDVEIEKSNILLLGPTGTGKTLLAQSLARILNVPFSIADATVLTEAGYVGEDVENILVRLYQASNFNLEQTQRGIIYIDEMDKIARKNSNPSITRDVSGEGVQQAILKILEGTVSSIPPKGGRKHPEQNLVHIDTKNILFICGGAFEGLEDIIRRRVGEKTIGFEKDVVSGTKMTKSELYARVEAEDLVQFGLIPELIGRLPVLSSLKELDREALYRVLTEPKNALIKQYVKLVKMEGVELIFKDEALYAVVDLALKAKTGARSLRSIMEKVMLDIMYRIPSMENLKSVTIDAEVVTSGKEPLFEFGSSKKTA</sequence>
<dbReference type="FunFam" id="1.10.8.60:FF:000002">
    <property type="entry name" value="ATP-dependent Clp protease ATP-binding subunit ClpX"/>
    <property type="match status" value="1"/>
</dbReference>
<dbReference type="Pfam" id="PF10431">
    <property type="entry name" value="ClpB_D2-small"/>
    <property type="match status" value="1"/>
</dbReference>
<feature type="domain" description="ClpX-type ZB" evidence="8">
    <location>
        <begin position="1"/>
        <end position="54"/>
    </location>
</feature>
<dbReference type="Pfam" id="PF07724">
    <property type="entry name" value="AAA_2"/>
    <property type="match status" value="1"/>
</dbReference>
<evidence type="ECO:0000256" key="4">
    <source>
        <dbReference type="ARBA" id="ARBA00022840"/>
    </source>
</evidence>
<comment type="function">
    <text evidence="6">ATP-dependent specificity component of the Clp protease. It directs the protease to specific substrates. Can perform chaperone functions in the absence of ClpP.</text>
</comment>
<feature type="binding site" evidence="6 7">
    <location>
        <position position="16"/>
    </location>
    <ligand>
        <name>Zn(2+)</name>
        <dbReference type="ChEBI" id="CHEBI:29105"/>
    </ligand>
</feature>
<dbReference type="InterPro" id="IPR027417">
    <property type="entry name" value="P-loop_NTPase"/>
</dbReference>
<dbReference type="InterPro" id="IPR003593">
    <property type="entry name" value="AAA+_ATPase"/>
</dbReference>
<evidence type="ECO:0000256" key="3">
    <source>
        <dbReference type="ARBA" id="ARBA00022833"/>
    </source>
</evidence>
<evidence type="ECO:0000313" key="9">
    <source>
        <dbReference type="EMBL" id="HED10846.1"/>
    </source>
</evidence>
<dbReference type="EMBL" id="DRLD01000255">
    <property type="protein sequence ID" value="HED10846.1"/>
    <property type="molecule type" value="Genomic_DNA"/>
</dbReference>
<dbReference type="InterPro" id="IPR046425">
    <property type="entry name" value="ClpX_bact"/>
</dbReference>
<proteinExistence type="inferred from homology"/>
<dbReference type="SMART" id="SM00382">
    <property type="entry name" value="AAA"/>
    <property type="match status" value="1"/>
</dbReference>
<comment type="subunit">
    <text evidence="6">Component of the ClpX-ClpP complex. Forms a hexameric ring that, in the presence of ATP, binds to fourteen ClpP subunits assembled into a disk-like structure with a central cavity, resembling the structure of eukaryotic proteasomes.</text>
</comment>
<evidence type="ECO:0000259" key="8">
    <source>
        <dbReference type="PROSITE" id="PS51902"/>
    </source>
</evidence>
<dbReference type="FunFam" id="3.40.50.300:FF:000005">
    <property type="entry name" value="ATP-dependent Clp protease ATP-binding subunit ClpX"/>
    <property type="match status" value="1"/>
</dbReference>
<dbReference type="SMART" id="SM01086">
    <property type="entry name" value="ClpB_D2-small"/>
    <property type="match status" value="1"/>
</dbReference>
<dbReference type="GO" id="GO:0008270">
    <property type="term" value="F:zinc ion binding"/>
    <property type="evidence" value="ECO:0007669"/>
    <property type="project" value="UniProtKB-UniRule"/>
</dbReference>
<feature type="binding site" evidence="6 7">
    <location>
        <position position="38"/>
    </location>
    <ligand>
        <name>Zn(2+)</name>
        <dbReference type="ChEBI" id="CHEBI:29105"/>
    </ligand>
</feature>
<dbReference type="GO" id="GO:0016887">
    <property type="term" value="F:ATP hydrolysis activity"/>
    <property type="evidence" value="ECO:0007669"/>
    <property type="project" value="InterPro"/>
</dbReference>
<dbReference type="GO" id="GO:0009376">
    <property type="term" value="C:HslUV protease complex"/>
    <property type="evidence" value="ECO:0007669"/>
    <property type="project" value="TreeGrafter"/>
</dbReference>
<dbReference type="GO" id="GO:0051082">
    <property type="term" value="F:unfolded protein binding"/>
    <property type="evidence" value="ECO:0007669"/>
    <property type="project" value="UniProtKB-UniRule"/>
</dbReference>
<gene>
    <name evidence="6 9" type="primary">clpX</name>
    <name evidence="9" type="ORF">ENJ10_09180</name>
</gene>
<dbReference type="PANTHER" id="PTHR48102:SF7">
    <property type="entry name" value="ATP-DEPENDENT CLP PROTEASE ATP-BINDING SUBUNIT CLPX-LIKE, MITOCHONDRIAL"/>
    <property type="match status" value="1"/>
</dbReference>
<dbReference type="SUPFAM" id="SSF52540">
    <property type="entry name" value="P-loop containing nucleoside triphosphate hydrolases"/>
    <property type="match status" value="1"/>
</dbReference>
<feature type="binding site" evidence="6">
    <location>
        <begin position="116"/>
        <end position="123"/>
    </location>
    <ligand>
        <name>ATP</name>
        <dbReference type="ChEBI" id="CHEBI:30616"/>
    </ligand>
</feature>
<keyword evidence="2 6" id="KW-0547">Nucleotide-binding</keyword>
<dbReference type="InterPro" id="IPR003959">
    <property type="entry name" value="ATPase_AAA_core"/>
</dbReference>
<dbReference type="Pfam" id="PF06689">
    <property type="entry name" value="zf-C4_ClpX"/>
    <property type="match status" value="1"/>
</dbReference>
<evidence type="ECO:0000256" key="7">
    <source>
        <dbReference type="PROSITE-ProRule" id="PRU01250"/>
    </source>
</evidence>